<dbReference type="Gene3D" id="3.40.390.10">
    <property type="entry name" value="Collagenase (Catalytic Domain)"/>
    <property type="match status" value="1"/>
</dbReference>
<organism evidence="1 2">
    <name type="scientific">Flavobacterium limi</name>
    <dbReference type="NCBI Taxonomy" id="2045105"/>
    <lineage>
        <taxon>Bacteria</taxon>
        <taxon>Pseudomonadati</taxon>
        <taxon>Bacteroidota</taxon>
        <taxon>Flavobacteriia</taxon>
        <taxon>Flavobacteriales</taxon>
        <taxon>Flavobacteriaceae</taxon>
        <taxon>Flavobacterium</taxon>
    </lineage>
</organism>
<dbReference type="InterPro" id="IPR024079">
    <property type="entry name" value="MetalloPept_cat_dom_sf"/>
</dbReference>
<dbReference type="InterPro" id="IPR024653">
    <property type="entry name" value="Peptidase_M10/M27/M57"/>
</dbReference>
<dbReference type="RefSeq" id="WP_163395004.1">
    <property type="nucleotide sequence ID" value="NZ_BMKP01000006.1"/>
</dbReference>
<proteinExistence type="predicted"/>
<evidence type="ECO:0008006" key="3">
    <source>
        <dbReference type="Google" id="ProtNLM"/>
    </source>
</evidence>
<dbReference type="EMBL" id="BMKP01000006">
    <property type="protein sequence ID" value="GGF17401.1"/>
    <property type="molecule type" value="Genomic_DNA"/>
</dbReference>
<dbReference type="Pfam" id="PF12388">
    <property type="entry name" value="Peptidase_M57"/>
    <property type="match status" value="1"/>
</dbReference>
<keyword evidence="2" id="KW-1185">Reference proteome</keyword>
<dbReference type="CDD" id="cd04268">
    <property type="entry name" value="ZnMc_MMP_like"/>
    <property type="match status" value="1"/>
</dbReference>
<comment type="caution">
    <text evidence="1">The sequence shown here is derived from an EMBL/GenBank/DDBJ whole genome shotgun (WGS) entry which is preliminary data.</text>
</comment>
<sequence>MKFNFLKSSLFVGFATLCVMSCQDDDSNVEAINDNSTVKNNSLNLNDKDPIVIKLIDMGFNIKDIKEYNSFFLLEDDILFLKDNKHSLTGKSNQVYSNSLVTMANVNNITIRIDTSIPTSGTDNWRTAIASAINDWNNIIDCRVNFTITTNTTADILIGSDGNILPNNNPAAAFLPSNGKPGSQIAINLDAANNRVFSEQEKEHIIKHELGHTIGFYHTDGPSKGEQTALFNWIQNTPSGYGTDQDPNSVMNSGWPYSFIFSSYDLFAARFLYPELNSINDTILYPIEGDYVVNSGAYLDISWRPTFTPDNQIQIDVFVEENLVISSNIPNNGYYLLYTPGPGQYKIKLSSISNPNIFDTVNFGFQND</sequence>
<dbReference type="SUPFAM" id="SSF55486">
    <property type="entry name" value="Metalloproteases ('zincins'), catalytic domain"/>
    <property type="match status" value="1"/>
</dbReference>
<evidence type="ECO:0000313" key="2">
    <source>
        <dbReference type="Proteomes" id="UP000655016"/>
    </source>
</evidence>
<gene>
    <name evidence="1" type="ORF">GCM10011518_28500</name>
</gene>
<dbReference type="Proteomes" id="UP000655016">
    <property type="component" value="Unassembled WGS sequence"/>
</dbReference>
<protein>
    <recommendedName>
        <fullName evidence="3">Dual-action HEIGH metallo-peptidase</fullName>
    </recommendedName>
</protein>
<evidence type="ECO:0000313" key="1">
    <source>
        <dbReference type="EMBL" id="GGF17401.1"/>
    </source>
</evidence>
<reference evidence="2" key="1">
    <citation type="journal article" date="2019" name="Int. J. Syst. Evol. Microbiol.">
        <title>The Global Catalogue of Microorganisms (GCM) 10K type strain sequencing project: providing services to taxonomists for standard genome sequencing and annotation.</title>
        <authorList>
            <consortium name="The Broad Institute Genomics Platform"/>
            <consortium name="The Broad Institute Genome Sequencing Center for Infectious Disease"/>
            <person name="Wu L."/>
            <person name="Ma J."/>
        </authorList>
    </citation>
    <scope>NUCLEOTIDE SEQUENCE [LARGE SCALE GENOMIC DNA]</scope>
    <source>
        <strain evidence="2">CGMCC 1.16060</strain>
    </source>
</reference>
<name>A0ABQ1UEQ8_9FLAO</name>
<accession>A0ABQ1UEQ8</accession>